<dbReference type="InterPro" id="IPR036188">
    <property type="entry name" value="FAD/NAD-bd_sf"/>
</dbReference>
<evidence type="ECO:0000256" key="2">
    <source>
        <dbReference type="ARBA" id="ARBA00010139"/>
    </source>
</evidence>
<dbReference type="RefSeq" id="XP_013288275.1">
    <property type="nucleotide sequence ID" value="XM_013432821.1"/>
</dbReference>
<dbReference type="VEuPathDB" id="FungiDB:Z517_03717"/>
<accession>A0A0D2FCZ5</accession>
<dbReference type="Proteomes" id="UP000053029">
    <property type="component" value="Unassembled WGS sequence"/>
</dbReference>
<keyword evidence="7" id="KW-1185">Reference proteome</keyword>
<comment type="cofactor">
    <cofactor evidence="1">
        <name>FAD</name>
        <dbReference type="ChEBI" id="CHEBI:57692"/>
    </cofactor>
</comment>
<reference evidence="6 7" key="1">
    <citation type="submission" date="2015-01" db="EMBL/GenBank/DDBJ databases">
        <title>The Genome Sequence of Fonsecaea pedrosoi CBS 271.37.</title>
        <authorList>
            <consortium name="The Broad Institute Genomics Platform"/>
            <person name="Cuomo C."/>
            <person name="de Hoog S."/>
            <person name="Gorbushina A."/>
            <person name="Stielow B."/>
            <person name="Teixiera M."/>
            <person name="Abouelleil A."/>
            <person name="Chapman S.B."/>
            <person name="Priest M."/>
            <person name="Young S.K."/>
            <person name="Wortman J."/>
            <person name="Nusbaum C."/>
            <person name="Birren B."/>
        </authorList>
    </citation>
    <scope>NUCLEOTIDE SEQUENCE [LARGE SCALE GENOMIC DNA]</scope>
    <source>
        <strain evidence="6 7">CBS 271.37</strain>
    </source>
</reference>
<evidence type="ECO:0000256" key="5">
    <source>
        <dbReference type="ARBA" id="ARBA00023002"/>
    </source>
</evidence>
<evidence type="ECO:0000313" key="6">
    <source>
        <dbReference type="EMBL" id="KIW84467.1"/>
    </source>
</evidence>
<dbReference type="HOGENOM" id="CLU_006937_6_1_1"/>
<evidence type="ECO:0000313" key="7">
    <source>
        <dbReference type="Proteomes" id="UP000053029"/>
    </source>
</evidence>
<comment type="similarity">
    <text evidence="2">Belongs to the FAD-binding monooxygenase family.</text>
</comment>
<dbReference type="PANTHER" id="PTHR42877">
    <property type="entry name" value="L-ORNITHINE N(5)-MONOOXYGENASE-RELATED"/>
    <property type="match status" value="1"/>
</dbReference>
<keyword evidence="5" id="KW-0560">Oxidoreductase</keyword>
<sequence>MAINGVTDRAPEDAIDGVAHTVTNGALNGVTEADINNAHREPAPIEATKAYKKYPLAYELSKMPFLWPRRMKVIVAGAGASALSLAHEVQTGVLKNIDLHILEKNQGLGGTWFENQYPGCACDIPAHAYLFTWAPNPRWSEYYVTAPEILKYFEEVAEKYQLNQYITTGRKVVGAEWNDEKQQWLVHSKQTDGRRTVVSSPGITDGEVGEDIIEECDIFINASGYFNHWRWPTTPGRELFQGQLLHSADYNPKTDLKGKKVGLIGNGSSGIQITAAIQKEVSELTVFMRNPTWITASLGSSFVPANGEPFTEEQKAFWAKNPDEYLKYRKAVEKELNDGFPFFIHGTKAQADALDFTTKDMKRRLAKKPELAELLLPTYPVGCRRPTPGTGYLEALCADNVEIAWGELDSFTAKGIKSADGTEREFDVIICATGFDMSMVPRWPTIGLNGVDLQKKWKEDPAAYLSAIANDMPNYFVYMGPGAPVGHGSLLPSIERVTLYIVDIINKLQTQNYSSFLLKPGKAKNWQSQMLAWLEKTVWGDNCQSSFKNGTVDGKLYSFHGGSRLHYFELLRLHRYEDFEWKSRCPEPELEFAWLASGFLQQELHNKGEDNVWYFNQEPEVLTSFIGE</sequence>
<dbReference type="Gene3D" id="3.50.50.60">
    <property type="entry name" value="FAD/NAD(P)-binding domain"/>
    <property type="match status" value="3"/>
</dbReference>
<proteinExistence type="inferred from homology"/>
<dbReference type="GO" id="GO:0050661">
    <property type="term" value="F:NADP binding"/>
    <property type="evidence" value="ECO:0007669"/>
    <property type="project" value="InterPro"/>
</dbReference>
<evidence type="ECO:0008006" key="8">
    <source>
        <dbReference type="Google" id="ProtNLM"/>
    </source>
</evidence>
<dbReference type="PANTHER" id="PTHR42877:SF12">
    <property type="entry name" value="MONOOXYGENASE"/>
    <property type="match status" value="1"/>
</dbReference>
<dbReference type="GeneID" id="25303207"/>
<keyword evidence="4" id="KW-0274">FAD</keyword>
<organism evidence="6 7">
    <name type="scientific">Fonsecaea pedrosoi CBS 271.37</name>
    <dbReference type="NCBI Taxonomy" id="1442368"/>
    <lineage>
        <taxon>Eukaryota</taxon>
        <taxon>Fungi</taxon>
        <taxon>Dikarya</taxon>
        <taxon>Ascomycota</taxon>
        <taxon>Pezizomycotina</taxon>
        <taxon>Eurotiomycetes</taxon>
        <taxon>Chaetothyriomycetidae</taxon>
        <taxon>Chaetothyriales</taxon>
        <taxon>Herpotrichiellaceae</taxon>
        <taxon>Fonsecaea</taxon>
    </lineage>
</organism>
<dbReference type="GO" id="GO:0050660">
    <property type="term" value="F:flavin adenine dinucleotide binding"/>
    <property type="evidence" value="ECO:0007669"/>
    <property type="project" value="InterPro"/>
</dbReference>
<dbReference type="OrthoDB" id="74360at2759"/>
<evidence type="ECO:0000256" key="4">
    <source>
        <dbReference type="ARBA" id="ARBA00022827"/>
    </source>
</evidence>
<gene>
    <name evidence="6" type="ORF">Z517_03717</name>
</gene>
<dbReference type="Pfam" id="PF00743">
    <property type="entry name" value="FMO-like"/>
    <property type="match status" value="1"/>
</dbReference>
<dbReference type="EMBL" id="KN846970">
    <property type="protein sequence ID" value="KIW84467.1"/>
    <property type="molecule type" value="Genomic_DNA"/>
</dbReference>
<dbReference type="SUPFAM" id="SSF51905">
    <property type="entry name" value="FAD/NAD(P)-binding domain"/>
    <property type="match status" value="1"/>
</dbReference>
<name>A0A0D2FCZ5_9EURO</name>
<evidence type="ECO:0000256" key="3">
    <source>
        <dbReference type="ARBA" id="ARBA00022630"/>
    </source>
</evidence>
<dbReference type="GO" id="GO:0004499">
    <property type="term" value="F:N,N-dimethylaniline monooxygenase activity"/>
    <property type="evidence" value="ECO:0007669"/>
    <property type="project" value="InterPro"/>
</dbReference>
<protein>
    <recommendedName>
        <fullName evidence="8">FAD/NAD(P)-binding domain-containing protein</fullName>
    </recommendedName>
</protein>
<dbReference type="InterPro" id="IPR051209">
    <property type="entry name" value="FAD-bind_Monooxygenase_sf"/>
</dbReference>
<dbReference type="InterPro" id="IPR020946">
    <property type="entry name" value="Flavin_mOase-like"/>
</dbReference>
<keyword evidence="3" id="KW-0285">Flavoprotein</keyword>
<dbReference type="AlphaFoldDB" id="A0A0D2FCZ5"/>
<evidence type="ECO:0000256" key="1">
    <source>
        <dbReference type="ARBA" id="ARBA00001974"/>
    </source>
</evidence>